<evidence type="ECO:0000313" key="3">
    <source>
        <dbReference type="Proteomes" id="UP000722791"/>
    </source>
</evidence>
<feature type="region of interest" description="Disordered" evidence="1">
    <location>
        <begin position="48"/>
        <end position="73"/>
    </location>
</feature>
<feature type="non-terminal residue" evidence="2">
    <location>
        <position position="1"/>
    </location>
</feature>
<comment type="caution">
    <text evidence="2">The sequence shown here is derived from an EMBL/GenBank/DDBJ whole genome shotgun (WGS) entry which is preliminary data.</text>
</comment>
<reference evidence="2" key="1">
    <citation type="journal article" date="2021" name="Proc. Natl. Acad. Sci. U.S.A.">
        <title>Three genomes in the algal genus Volvox reveal the fate of a haploid sex-determining region after a transition to homothallism.</title>
        <authorList>
            <person name="Yamamoto K."/>
            <person name="Hamaji T."/>
            <person name="Kawai-Toyooka H."/>
            <person name="Matsuzaki R."/>
            <person name="Takahashi F."/>
            <person name="Nishimura Y."/>
            <person name="Kawachi M."/>
            <person name="Noguchi H."/>
            <person name="Minakuchi Y."/>
            <person name="Umen J.G."/>
            <person name="Toyoda A."/>
            <person name="Nozaki H."/>
        </authorList>
    </citation>
    <scope>NUCLEOTIDE SEQUENCE</scope>
    <source>
        <strain evidence="2">NIES-3785</strain>
    </source>
</reference>
<dbReference type="Proteomes" id="UP000722791">
    <property type="component" value="Unassembled WGS sequence"/>
</dbReference>
<evidence type="ECO:0000256" key="1">
    <source>
        <dbReference type="SAM" id="MobiDB-lite"/>
    </source>
</evidence>
<evidence type="ECO:0000313" key="2">
    <source>
        <dbReference type="EMBL" id="GIM08589.1"/>
    </source>
</evidence>
<dbReference type="EMBL" id="BNCQ01000028">
    <property type="protein sequence ID" value="GIM08589.1"/>
    <property type="molecule type" value="Genomic_DNA"/>
</dbReference>
<organism evidence="2 3">
    <name type="scientific">Volvox reticuliferus</name>
    <dbReference type="NCBI Taxonomy" id="1737510"/>
    <lineage>
        <taxon>Eukaryota</taxon>
        <taxon>Viridiplantae</taxon>
        <taxon>Chlorophyta</taxon>
        <taxon>core chlorophytes</taxon>
        <taxon>Chlorophyceae</taxon>
        <taxon>CS clade</taxon>
        <taxon>Chlamydomonadales</taxon>
        <taxon>Volvocaceae</taxon>
        <taxon>Volvox</taxon>
    </lineage>
</organism>
<dbReference type="AlphaFoldDB" id="A0A8J4GIQ7"/>
<protein>
    <submittedName>
        <fullName evidence="2">Uncharacterized protein</fullName>
    </submittedName>
</protein>
<sequence>IFAASERSPSSAETAVLGYEVGNAEKAWVGLQPSASATLEADMRRPFLADVSGEPKGPNATASRHLPESRSPILRPPGQHSAWILLAQLLQPAAELLRSQDAFPDVERGGKSGNGRQVVHTTGEGTSKLCPGRVASPLGTKEASSDSESRDVCGAGGEATDMRHFEVDGQLEGYAPSLNRLIYMLNLLVAAGLYDGGVDPPRDLDGSGN</sequence>
<accession>A0A8J4GIQ7</accession>
<feature type="region of interest" description="Disordered" evidence="1">
    <location>
        <begin position="105"/>
        <end position="153"/>
    </location>
</feature>
<proteinExistence type="predicted"/>
<name>A0A8J4GIQ7_9CHLO</name>
<gene>
    <name evidence="2" type="ORF">Vretimale_12611</name>
</gene>